<gene>
    <name evidence="5" type="ORF">CFN78_01150</name>
</gene>
<sequence>MSSDEQRAEQRATPAAGQDESRTDVPVTDDVTATEDATAPGTTDTVGSPDSVNGDAAEATADADGAGAKGADRGRKLFIGAAALAVAAVLVAGWFGVSWWIAGSGDDAAFASTREDVVRDGTTAVKAFTELDFNNPDQFFDNAINSSIGDPQQQMQDTRETGKKTMVDAKSQATTKVLDLAVDELDDRAGKARFLAAIQVTVKQGEQSSVKPLRLEVEMTRVDDSWKLSQIGPVPVIGGGQPAPAPPPPGQ</sequence>
<feature type="compositionally biased region" description="Basic and acidic residues" evidence="3">
    <location>
        <begin position="1"/>
        <end position="10"/>
    </location>
</feature>
<feature type="transmembrane region" description="Helical" evidence="4">
    <location>
        <begin position="77"/>
        <end position="102"/>
    </location>
</feature>
<organism evidence="5 6">
    <name type="scientific">Amycolatopsis antarctica</name>
    <dbReference type="NCBI Taxonomy" id="1854586"/>
    <lineage>
        <taxon>Bacteria</taxon>
        <taxon>Bacillati</taxon>
        <taxon>Actinomycetota</taxon>
        <taxon>Actinomycetes</taxon>
        <taxon>Pseudonocardiales</taxon>
        <taxon>Pseudonocardiaceae</taxon>
        <taxon>Amycolatopsis</taxon>
    </lineage>
</organism>
<reference evidence="5 6" key="1">
    <citation type="submission" date="2017-07" db="EMBL/GenBank/DDBJ databases">
        <title>Amycolatopsis antarcticus sp. nov., isolated from the surface of an Antarcticus brown macroalga.</title>
        <authorList>
            <person name="Wang J."/>
            <person name="Leiva S."/>
            <person name="Huang J."/>
            <person name="Huang Y."/>
        </authorList>
    </citation>
    <scope>NUCLEOTIDE SEQUENCE [LARGE SCALE GENOMIC DNA]</scope>
    <source>
        <strain evidence="5 6">AU-G6</strain>
    </source>
</reference>
<protein>
    <recommendedName>
        <fullName evidence="7">Mce-associated membrane protein</fullName>
    </recommendedName>
</protein>
<dbReference type="PANTHER" id="PTHR37042:SF4">
    <property type="entry name" value="OUTER MEMBRANE PROTEIN RV1973"/>
    <property type="match status" value="1"/>
</dbReference>
<evidence type="ECO:0008006" key="7">
    <source>
        <dbReference type="Google" id="ProtNLM"/>
    </source>
</evidence>
<evidence type="ECO:0000313" key="6">
    <source>
        <dbReference type="Proteomes" id="UP000242444"/>
    </source>
</evidence>
<dbReference type="OrthoDB" id="3555668at2"/>
<evidence type="ECO:0000256" key="1">
    <source>
        <dbReference type="ARBA" id="ARBA00004370"/>
    </source>
</evidence>
<dbReference type="PANTHER" id="PTHR37042">
    <property type="entry name" value="OUTER MEMBRANE PROTEIN RV1973"/>
    <property type="match status" value="1"/>
</dbReference>
<name>A0A263D8S2_9PSEU</name>
<comment type="caution">
    <text evidence="5">The sequence shown here is derived from an EMBL/GenBank/DDBJ whole genome shotgun (WGS) entry which is preliminary data.</text>
</comment>
<keyword evidence="4" id="KW-1133">Transmembrane helix</keyword>
<feature type="region of interest" description="Disordered" evidence="3">
    <location>
        <begin position="231"/>
        <end position="251"/>
    </location>
</feature>
<evidence type="ECO:0000256" key="3">
    <source>
        <dbReference type="SAM" id="MobiDB-lite"/>
    </source>
</evidence>
<keyword evidence="2 4" id="KW-0472">Membrane</keyword>
<comment type="subcellular location">
    <subcellularLocation>
        <location evidence="1">Membrane</location>
    </subcellularLocation>
</comment>
<dbReference type="GO" id="GO:0016020">
    <property type="term" value="C:membrane"/>
    <property type="evidence" value="ECO:0007669"/>
    <property type="project" value="UniProtKB-SubCell"/>
</dbReference>
<feature type="compositionally biased region" description="Low complexity" evidence="3">
    <location>
        <begin position="24"/>
        <end position="40"/>
    </location>
</feature>
<accession>A0A263D8S2</accession>
<dbReference type="Proteomes" id="UP000242444">
    <property type="component" value="Unassembled WGS sequence"/>
</dbReference>
<dbReference type="RefSeq" id="WP_094860638.1">
    <property type="nucleotide sequence ID" value="NZ_NKYE01000001.1"/>
</dbReference>
<evidence type="ECO:0000256" key="2">
    <source>
        <dbReference type="ARBA" id="ARBA00023136"/>
    </source>
</evidence>
<evidence type="ECO:0000313" key="5">
    <source>
        <dbReference type="EMBL" id="OZM74853.1"/>
    </source>
</evidence>
<dbReference type="InParanoid" id="A0A263D8S2"/>
<feature type="compositionally biased region" description="Polar residues" evidence="3">
    <location>
        <begin position="41"/>
        <end position="51"/>
    </location>
</feature>
<feature type="region of interest" description="Disordered" evidence="3">
    <location>
        <begin position="1"/>
        <end position="70"/>
    </location>
</feature>
<keyword evidence="6" id="KW-1185">Reference proteome</keyword>
<feature type="compositionally biased region" description="Low complexity" evidence="3">
    <location>
        <begin position="54"/>
        <end position="66"/>
    </location>
</feature>
<proteinExistence type="predicted"/>
<evidence type="ECO:0000256" key="4">
    <source>
        <dbReference type="SAM" id="Phobius"/>
    </source>
</evidence>
<keyword evidence="4" id="KW-0812">Transmembrane</keyword>
<dbReference type="EMBL" id="NKYE01000001">
    <property type="protein sequence ID" value="OZM74853.1"/>
    <property type="molecule type" value="Genomic_DNA"/>
</dbReference>
<dbReference type="AlphaFoldDB" id="A0A263D8S2"/>